<dbReference type="PANTHER" id="PTHR10151:SF120">
    <property type="entry name" value="BIS(5'-ADENOSYL)-TRIPHOSPHATASE"/>
    <property type="match status" value="1"/>
</dbReference>
<accession>A0ABV6JYC4</accession>
<name>A0ABV6JYC4_9PROT</name>
<protein>
    <submittedName>
        <fullName evidence="2">Alkaline phosphatase family protein</fullName>
    </submittedName>
</protein>
<comment type="caution">
    <text evidence="2">The sequence shown here is derived from an EMBL/GenBank/DDBJ whole genome shotgun (WGS) entry which is preliminary data.</text>
</comment>
<proteinExistence type="predicted"/>
<dbReference type="Gene3D" id="3.40.720.10">
    <property type="entry name" value="Alkaline Phosphatase, subunit A"/>
    <property type="match status" value="1"/>
</dbReference>
<dbReference type="EMBL" id="JBHLUN010000016">
    <property type="protein sequence ID" value="MFC0410639.1"/>
    <property type="molecule type" value="Genomic_DNA"/>
</dbReference>
<dbReference type="InterPro" id="IPR017850">
    <property type="entry name" value="Alkaline_phosphatase_core_sf"/>
</dbReference>
<sequence length="648" mass="67875">MSHTARIGGVFLSEVPMRSLIAALIASTALVAPALMQPVLAQQPAAPAAQRARPAAQHRHNVVLFVADGLRPGMVNERTAPTLYALMQRGVRFTNTHSLFPTFTTANASGMATGHLLGDTGDFSNTIYSGFPVPGAGNSLTPFLESDPVLADVDEHFSGNYLNEDTILKAARDAGLSTATIGKVGPALIFDSTERTGQHTIVADDMTGRSGGVPLSDEVQKALAAANLPTQAPTRGDNAQAGTGTQPGTTVANIEQQNWFADVATKAVLPLFKARNKPFALVFWSRDPDGSQHNQGDSLGRLVPGINGPTSLAAIRNADDDLRRLLDGLRAQGLEGDTDVIITSDHGFSTISKDSATSWAAGQRYDGVNTGQLPMGFAAIDLAHALGMPLFDPDARNARLEDGHFPSRGNGLIGADPAHPDVVVASNGGSDLVYLPNGDKALAAKVVAALAAQDYTSGLFVDSKLGRFAGTLPLSAIALEGSAVTPMPAIAVNFRSFSTGCADVTTCGVEVADSGLQQGQGMHGSFSRADTRNIMGAVGPDFRQHFADPAPASNADLGRTIARLLDLRIPDKGHLVGRVLTEATPNGAMPAWRSGENRSEPDEAGRRTVVRFQSVGEVRYFDAAGYPGRTLGLPAEDAPPVEQHASRH</sequence>
<reference evidence="2 3" key="1">
    <citation type="submission" date="2024-09" db="EMBL/GenBank/DDBJ databases">
        <authorList>
            <person name="Sun Q."/>
            <person name="Mori K."/>
        </authorList>
    </citation>
    <scope>NUCLEOTIDE SEQUENCE [LARGE SCALE GENOMIC DNA]</scope>
    <source>
        <strain evidence="2 3">TBRC 5777</strain>
    </source>
</reference>
<dbReference type="RefSeq" id="WP_377046395.1">
    <property type="nucleotide sequence ID" value="NZ_JBHLUN010000016.1"/>
</dbReference>
<dbReference type="InterPro" id="IPR002591">
    <property type="entry name" value="Phosphodiest/P_Trfase"/>
</dbReference>
<evidence type="ECO:0000313" key="2">
    <source>
        <dbReference type="EMBL" id="MFC0410639.1"/>
    </source>
</evidence>
<feature type="region of interest" description="Disordered" evidence="1">
    <location>
        <begin position="587"/>
        <end position="606"/>
    </location>
</feature>
<organism evidence="2 3">
    <name type="scientific">Roseomonas elaeocarpi</name>
    <dbReference type="NCBI Taxonomy" id="907779"/>
    <lineage>
        <taxon>Bacteria</taxon>
        <taxon>Pseudomonadati</taxon>
        <taxon>Pseudomonadota</taxon>
        <taxon>Alphaproteobacteria</taxon>
        <taxon>Acetobacterales</taxon>
        <taxon>Roseomonadaceae</taxon>
        <taxon>Roseomonas</taxon>
    </lineage>
</organism>
<feature type="compositionally biased region" description="Basic and acidic residues" evidence="1">
    <location>
        <begin position="595"/>
        <end position="606"/>
    </location>
</feature>
<dbReference type="Pfam" id="PF01663">
    <property type="entry name" value="Phosphodiest"/>
    <property type="match status" value="1"/>
</dbReference>
<feature type="region of interest" description="Disordered" evidence="1">
    <location>
        <begin position="227"/>
        <end position="247"/>
    </location>
</feature>
<gene>
    <name evidence="2" type="ORF">ACFFGY_20510</name>
</gene>
<keyword evidence="3" id="KW-1185">Reference proteome</keyword>
<evidence type="ECO:0000313" key="3">
    <source>
        <dbReference type="Proteomes" id="UP001589865"/>
    </source>
</evidence>
<dbReference type="SUPFAM" id="SSF53649">
    <property type="entry name" value="Alkaline phosphatase-like"/>
    <property type="match status" value="1"/>
</dbReference>
<dbReference type="PANTHER" id="PTHR10151">
    <property type="entry name" value="ECTONUCLEOTIDE PYROPHOSPHATASE/PHOSPHODIESTERASE"/>
    <property type="match status" value="1"/>
</dbReference>
<dbReference type="Proteomes" id="UP001589865">
    <property type="component" value="Unassembled WGS sequence"/>
</dbReference>
<evidence type="ECO:0000256" key="1">
    <source>
        <dbReference type="SAM" id="MobiDB-lite"/>
    </source>
</evidence>